<dbReference type="CDD" id="cd07726">
    <property type="entry name" value="ST1585-like_MBL-fold"/>
    <property type="match status" value="1"/>
</dbReference>
<protein>
    <submittedName>
        <fullName evidence="2">Unannotated protein</fullName>
    </submittedName>
</protein>
<dbReference type="PANTHER" id="PTHR42951">
    <property type="entry name" value="METALLO-BETA-LACTAMASE DOMAIN-CONTAINING"/>
    <property type="match status" value="1"/>
</dbReference>
<dbReference type="PANTHER" id="PTHR42951:SF22">
    <property type="entry name" value="METALLO BETA-LACTAMASE SUPERFAMILY LIPOPROTEIN"/>
    <property type="match status" value="1"/>
</dbReference>
<evidence type="ECO:0000313" key="2">
    <source>
        <dbReference type="EMBL" id="CAB4675012.1"/>
    </source>
</evidence>
<proteinExistence type="predicted"/>
<dbReference type="Pfam" id="PF00753">
    <property type="entry name" value="Lactamase_B"/>
    <property type="match status" value="1"/>
</dbReference>
<dbReference type="InterPro" id="IPR036866">
    <property type="entry name" value="RibonucZ/Hydroxyglut_hydro"/>
</dbReference>
<dbReference type="SMART" id="SM00849">
    <property type="entry name" value="Lactamase_B"/>
    <property type="match status" value="1"/>
</dbReference>
<sequence>MDVTVTDLGNDLFQIDTEQSGYKGITAGYLIRGSKPTLIETGTASSAPIVIAALEKLEITPKDLATIVVTHVHLDHAGGAGHLTSHYPNAELIAHERGAKHLVDPTKLMNSARRVFGSMIDDVMGALLPTPIERVRSLGDTAAIDLGGGRTLHSYYAPGHASHHVGLIDSTTGDLFVGDAAGVYIPETDTVRPATPPPDFDLDIALNTIDTFESLKPTRLLFSHYGPVSKIDETLDRSREELRVWVELVREARNTRLDLDHAIAMIIERTKDRYAALFANEMAMERFEALNSTGANIVGINRWLDKVEANPYDFGDAAASAPKTQ</sequence>
<organism evidence="2">
    <name type="scientific">freshwater metagenome</name>
    <dbReference type="NCBI Taxonomy" id="449393"/>
    <lineage>
        <taxon>unclassified sequences</taxon>
        <taxon>metagenomes</taxon>
        <taxon>ecological metagenomes</taxon>
    </lineage>
</organism>
<dbReference type="SUPFAM" id="SSF56281">
    <property type="entry name" value="Metallo-hydrolase/oxidoreductase"/>
    <property type="match status" value="1"/>
</dbReference>
<gene>
    <name evidence="2" type="ORF">UFOPK2342_00710</name>
</gene>
<dbReference type="InterPro" id="IPR001279">
    <property type="entry name" value="Metallo-B-lactamas"/>
</dbReference>
<dbReference type="AlphaFoldDB" id="A0A6J6MME0"/>
<dbReference type="Gene3D" id="3.60.15.10">
    <property type="entry name" value="Ribonuclease Z/Hydroxyacylglutathione hydrolase-like"/>
    <property type="match status" value="1"/>
</dbReference>
<feature type="domain" description="Metallo-beta-lactamase" evidence="1">
    <location>
        <begin position="25"/>
        <end position="224"/>
    </location>
</feature>
<dbReference type="EMBL" id="CAEZXB010000010">
    <property type="protein sequence ID" value="CAB4675012.1"/>
    <property type="molecule type" value="Genomic_DNA"/>
</dbReference>
<dbReference type="InterPro" id="IPR037482">
    <property type="entry name" value="ST1585_MBL-fold"/>
</dbReference>
<accession>A0A6J6MME0</accession>
<reference evidence="2" key="1">
    <citation type="submission" date="2020-05" db="EMBL/GenBank/DDBJ databases">
        <authorList>
            <person name="Chiriac C."/>
            <person name="Salcher M."/>
            <person name="Ghai R."/>
            <person name="Kavagutti S V."/>
        </authorList>
    </citation>
    <scope>NUCLEOTIDE SEQUENCE</scope>
</reference>
<evidence type="ECO:0000259" key="1">
    <source>
        <dbReference type="SMART" id="SM00849"/>
    </source>
</evidence>
<name>A0A6J6MME0_9ZZZZ</name>
<dbReference type="InterPro" id="IPR050855">
    <property type="entry name" value="NDM-1-like"/>
</dbReference>